<dbReference type="HAMAP" id="MF_01876">
    <property type="entry name" value="PsiMP_glycosidase"/>
    <property type="match status" value="1"/>
</dbReference>
<evidence type="ECO:0000313" key="7">
    <source>
        <dbReference type="EMBL" id="TWD16855.1"/>
    </source>
</evidence>
<comment type="caution">
    <text evidence="6">Lacks conserved residue(s) required for the propagation of feature annotation.</text>
</comment>
<dbReference type="Gene3D" id="3.40.1790.10">
    <property type="entry name" value="Indigoidine synthase domain"/>
    <property type="match status" value="1"/>
</dbReference>
<sequence>MSQTPTQHTPFATVVDPAALDVSDEVREAVRDGRPVLAMESTIFTHGLPRPRGGEVALAAEEQVRAAGVVPATIGVVDGVPTVGMSAVQIDQLAGDDDVIKASVRELPVARATGASAGTTIAATAYLAHAAGIEVFSTGGLGGVHHGASSTFDESADLVTLARVPVVLVSSGAKAILDIPATLERFETLSVPVIGYRTSRYPGFYVRDSGYPIGQRVESAEQVAEVYRASRALGLPASVLVGNPISEPDSLDPAALDEVIERAWAAAEEQGVRGQASTPFLLDFIRRETGDASLEANVALYRGNVALGCEIASALTGPGAVRI</sequence>
<comment type="catalytic activity">
    <reaction evidence="6">
        <text>D-ribose 5-phosphate + uracil = psi-UMP + H2O</text>
        <dbReference type="Rhea" id="RHEA:18337"/>
        <dbReference type="ChEBI" id="CHEBI:15377"/>
        <dbReference type="ChEBI" id="CHEBI:17568"/>
        <dbReference type="ChEBI" id="CHEBI:58380"/>
        <dbReference type="ChEBI" id="CHEBI:78346"/>
        <dbReference type="EC" id="4.2.1.70"/>
    </reaction>
</comment>
<dbReference type="GO" id="GO:0046113">
    <property type="term" value="P:nucleobase catabolic process"/>
    <property type="evidence" value="ECO:0007669"/>
    <property type="project" value="UniProtKB-UniRule"/>
</dbReference>
<dbReference type="RefSeq" id="WP_246074318.1">
    <property type="nucleotide sequence ID" value="NZ_BAAAYT010000002.1"/>
</dbReference>
<evidence type="ECO:0000256" key="4">
    <source>
        <dbReference type="ARBA" id="ARBA00023239"/>
    </source>
</evidence>
<dbReference type="AlphaFoldDB" id="A0A560WH92"/>
<keyword evidence="5 6" id="KW-0326">Glycosidase</keyword>
<evidence type="ECO:0000256" key="5">
    <source>
        <dbReference type="ARBA" id="ARBA00023295"/>
    </source>
</evidence>
<evidence type="ECO:0000256" key="6">
    <source>
        <dbReference type="HAMAP-Rule" id="MF_01876"/>
    </source>
</evidence>
<feature type="binding site" evidence="6">
    <location>
        <begin position="155"/>
        <end position="157"/>
    </location>
    <ligand>
        <name>substrate</name>
    </ligand>
</feature>
<gene>
    <name evidence="6" type="primary">psuG</name>
    <name evidence="7" type="ORF">FB557_0398</name>
</gene>
<dbReference type="InterPro" id="IPR007342">
    <property type="entry name" value="PsuG"/>
</dbReference>
<accession>A0A560WH92</accession>
<keyword evidence="4 6" id="KW-0456">Lyase</keyword>
<organism evidence="7 8">
    <name type="scientific">Marihabitans asiaticum</name>
    <dbReference type="NCBI Taxonomy" id="415218"/>
    <lineage>
        <taxon>Bacteria</taxon>
        <taxon>Bacillati</taxon>
        <taxon>Actinomycetota</taxon>
        <taxon>Actinomycetes</taxon>
        <taxon>Micrococcales</taxon>
        <taxon>Intrasporangiaceae</taxon>
        <taxon>Marihabitans</taxon>
    </lineage>
</organism>
<comment type="function">
    <text evidence="6">Catalyzes the reversible cleavage of pseudouridine 5'-phosphate (PsiMP) to ribose 5-phosphate and uracil. Functions biologically in the cleavage direction, as part of a pseudouridine degradation pathway.</text>
</comment>
<dbReference type="PANTHER" id="PTHR42909">
    <property type="entry name" value="ZGC:136858"/>
    <property type="match status" value="1"/>
</dbReference>
<dbReference type="GO" id="GO:0004730">
    <property type="term" value="F:pseudouridylate synthase activity"/>
    <property type="evidence" value="ECO:0007669"/>
    <property type="project" value="UniProtKB-UniRule"/>
</dbReference>
<dbReference type="EC" id="4.2.1.70" evidence="6"/>
<feature type="active site" description="Proton donor" evidence="6">
    <location>
        <position position="40"/>
    </location>
</feature>
<evidence type="ECO:0000256" key="1">
    <source>
        <dbReference type="ARBA" id="ARBA00022723"/>
    </source>
</evidence>
<evidence type="ECO:0000256" key="3">
    <source>
        <dbReference type="ARBA" id="ARBA00023211"/>
    </source>
</evidence>
<comment type="caution">
    <text evidence="7">The sequence shown here is derived from an EMBL/GenBank/DDBJ whole genome shotgun (WGS) entry which is preliminary data.</text>
</comment>
<comment type="cofactor">
    <cofactor evidence="6">
        <name>Mn(2+)</name>
        <dbReference type="ChEBI" id="CHEBI:29035"/>
    </cofactor>
    <text evidence="6">Binds 1 Mn(2+) ion per subunit.</text>
</comment>
<dbReference type="GO" id="GO:0005737">
    <property type="term" value="C:cytoplasm"/>
    <property type="evidence" value="ECO:0007669"/>
    <property type="project" value="TreeGrafter"/>
</dbReference>
<protein>
    <recommendedName>
        <fullName evidence="6">Pseudouridine-5'-phosphate glycosidase</fullName>
        <shortName evidence="6">PsiMP glycosidase</shortName>
        <ecNumber evidence="6">4.2.1.70</ecNumber>
    </recommendedName>
</protein>
<dbReference type="EMBL" id="VIUW01000001">
    <property type="protein sequence ID" value="TWD16855.1"/>
    <property type="molecule type" value="Genomic_DNA"/>
</dbReference>
<dbReference type="Pfam" id="PF04227">
    <property type="entry name" value="Indigoidine_A"/>
    <property type="match status" value="1"/>
</dbReference>
<dbReference type="InterPro" id="IPR022830">
    <property type="entry name" value="Indigdn_synthA-like"/>
</dbReference>
<comment type="subunit">
    <text evidence="6">Homotrimer.</text>
</comment>
<proteinExistence type="inferred from homology"/>
<name>A0A560WH92_9MICO</name>
<dbReference type="PANTHER" id="PTHR42909:SF1">
    <property type="entry name" value="CARBOHYDRATE KINASE PFKB DOMAIN-CONTAINING PROTEIN"/>
    <property type="match status" value="1"/>
</dbReference>
<keyword evidence="8" id="KW-1185">Reference proteome</keyword>
<feature type="binding site" evidence="6">
    <location>
        <position position="101"/>
    </location>
    <ligand>
        <name>substrate</name>
    </ligand>
</feature>
<keyword evidence="1 6" id="KW-0479">Metal-binding</keyword>
<dbReference type="GO" id="GO:0016798">
    <property type="term" value="F:hydrolase activity, acting on glycosyl bonds"/>
    <property type="evidence" value="ECO:0007669"/>
    <property type="project" value="UniProtKB-KW"/>
</dbReference>
<evidence type="ECO:0000256" key="2">
    <source>
        <dbReference type="ARBA" id="ARBA00022801"/>
    </source>
</evidence>
<keyword evidence="2 6" id="KW-0378">Hydrolase</keyword>
<dbReference type="GO" id="GO:0046872">
    <property type="term" value="F:metal ion binding"/>
    <property type="evidence" value="ECO:0007669"/>
    <property type="project" value="UniProtKB-KW"/>
</dbReference>
<dbReference type="Proteomes" id="UP000315628">
    <property type="component" value="Unassembled WGS sequence"/>
</dbReference>
<dbReference type="SUPFAM" id="SSF110581">
    <property type="entry name" value="Indigoidine synthase A-like"/>
    <property type="match status" value="1"/>
</dbReference>
<feature type="active site" description="Nucleophile" evidence="6">
    <location>
        <position position="174"/>
    </location>
</feature>
<reference evidence="7 8" key="1">
    <citation type="submission" date="2019-06" db="EMBL/GenBank/DDBJ databases">
        <title>Sequencing the genomes of 1000 actinobacteria strains.</title>
        <authorList>
            <person name="Klenk H.-P."/>
        </authorList>
    </citation>
    <scope>NUCLEOTIDE SEQUENCE [LARGE SCALE GENOMIC DNA]</scope>
    <source>
        <strain evidence="7 8">DSM 18935</strain>
    </source>
</reference>
<evidence type="ECO:0000313" key="8">
    <source>
        <dbReference type="Proteomes" id="UP000315628"/>
    </source>
</evidence>
<keyword evidence="3 6" id="KW-0464">Manganese</keyword>
<feature type="binding site" evidence="6">
    <location>
        <position position="153"/>
    </location>
    <ligand>
        <name>Mn(2+)</name>
        <dbReference type="ChEBI" id="CHEBI:29035"/>
    </ligand>
</feature>
<comment type="similarity">
    <text evidence="6">Belongs to the pseudouridine-5'-phosphate glycosidase family.</text>
</comment>